<feature type="chain" id="PRO_5042861868" evidence="2">
    <location>
        <begin position="16"/>
        <end position="200"/>
    </location>
</feature>
<gene>
    <name evidence="3" type="ORF">QBC37DRAFT_391655</name>
</gene>
<accession>A0AAN7B3G2</accession>
<dbReference type="AlphaFoldDB" id="A0AAN7B3G2"/>
<feature type="compositionally biased region" description="Basic and acidic residues" evidence="1">
    <location>
        <begin position="102"/>
        <end position="111"/>
    </location>
</feature>
<feature type="region of interest" description="Disordered" evidence="1">
    <location>
        <begin position="102"/>
        <end position="125"/>
    </location>
</feature>
<feature type="signal peptide" evidence="2">
    <location>
        <begin position="1"/>
        <end position="15"/>
    </location>
</feature>
<comment type="caution">
    <text evidence="3">The sequence shown here is derived from an EMBL/GenBank/DDBJ whole genome shotgun (WGS) entry which is preliminary data.</text>
</comment>
<keyword evidence="2" id="KW-0732">Signal</keyword>
<dbReference type="PANTHER" id="PTHR35605">
    <property type="entry name" value="ECP2 EFFECTOR PROTEIN DOMAIN-CONTAINING PROTEIN-RELATED"/>
    <property type="match status" value="1"/>
</dbReference>
<evidence type="ECO:0000256" key="1">
    <source>
        <dbReference type="SAM" id="MobiDB-lite"/>
    </source>
</evidence>
<dbReference type="PANTHER" id="PTHR35605:SF1">
    <property type="entry name" value="ECP2 EFFECTOR PROTEIN DOMAIN-CONTAINING PROTEIN-RELATED"/>
    <property type="match status" value="1"/>
</dbReference>
<reference evidence="3" key="1">
    <citation type="journal article" date="2023" name="Mol. Phylogenet. Evol.">
        <title>Genome-scale phylogeny and comparative genomics of the fungal order Sordariales.</title>
        <authorList>
            <person name="Hensen N."/>
            <person name="Bonometti L."/>
            <person name="Westerberg I."/>
            <person name="Brannstrom I.O."/>
            <person name="Guillou S."/>
            <person name="Cros-Aarteil S."/>
            <person name="Calhoun S."/>
            <person name="Haridas S."/>
            <person name="Kuo A."/>
            <person name="Mondo S."/>
            <person name="Pangilinan J."/>
            <person name="Riley R."/>
            <person name="LaButti K."/>
            <person name="Andreopoulos B."/>
            <person name="Lipzen A."/>
            <person name="Chen C."/>
            <person name="Yan M."/>
            <person name="Daum C."/>
            <person name="Ng V."/>
            <person name="Clum A."/>
            <person name="Steindorff A."/>
            <person name="Ohm R.A."/>
            <person name="Martin F."/>
            <person name="Silar P."/>
            <person name="Natvig D.O."/>
            <person name="Lalanne C."/>
            <person name="Gautier V."/>
            <person name="Ament-Velasquez S.L."/>
            <person name="Kruys A."/>
            <person name="Hutchinson M.I."/>
            <person name="Powell A.J."/>
            <person name="Barry K."/>
            <person name="Miller A.N."/>
            <person name="Grigoriev I.V."/>
            <person name="Debuchy R."/>
            <person name="Gladieux P."/>
            <person name="Hiltunen Thoren M."/>
            <person name="Johannesson H."/>
        </authorList>
    </citation>
    <scope>NUCLEOTIDE SEQUENCE</scope>
    <source>
        <strain evidence="3">PSN293</strain>
    </source>
</reference>
<sequence>MKLSLTLFALSLGSSLPLQQTVEPKIDPNYGQDFDIRTQVEGLTKREELKGLAQSVTQNAEKPRPNKEWYINVQNERIPRVICHPGKIPTDHLRKGIEHLRGLRDEKDGESRMGPGPGPSSDNCGRVSCSQGAAIYWCNDTEGSITVSWDKIADSVERILDSCPRAWGEGRKEDFSPNHAYPGEEKHDGGWRVVIKEDEC</sequence>
<protein>
    <submittedName>
        <fullName evidence="3">Uncharacterized protein</fullName>
    </submittedName>
</protein>
<organism evidence="3 4">
    <name type="scientific">Rhypophila decipiens</name>
    <dbReference type="NCBI Taxonomy" id="261697"/>
    <lineage>
        <taxon>Eukaryota</taxon>
        <taxon>Fungi</taxon>
        <taxon>Dikarya</taxon>
        <taxon>Ascomycota</taxon>
        <taxon>Pezizomycotina</taxon>
        <taxon>Sordariomycetes</taxon>
        <taxon>Sordariomycetidae</taxon>
        <taxon>Sordariales</taxon>
        <taxon>Naviculisporaceae</taxon>
        <taxon>Rhypophila</taxon>
    </lineage>
</organism>
<keyword evidence="4" id="KW-1185">Reference proteome</keyword>
<proteinExistence type="predicted"/>
<dbReference type="EMBL" id="MU858225">
    <property type="protein sequence ID" value="KAK4208869.1"/>
    <property type="molecule type" value="Genomic_DNA"/>
</dbReference>
<evidence type="ECO:0000313" key="3">
    <source>
        <dbReference type="EMBL" id="KAK4208869.1"/>
    </source>
</evidence>
<reference evidence="3" key="2">
    <citation type="submission" date="2023-05" db="EMBL/GenBank/DDBJ databases">
        <authorList>
            <consortium name="Lawrence Berkeley National Laboratory"/>
            <person name="Steindorff A."/>
            <person name="Hensen N."/>
            <person name="Bonometti L."/>
            <person name="Westerberg I."/>
            <person name="Brannstrom I.O."/>
            <person name="Guillou S."/>
            <person name="Cros-Aarteil S."/>
            <person name="Calhoun S."/>
            <person name="Haridas S."/>
            <person name="Kuo A."/>
            <person name="Mondo S."/>
            <person name="Pangilinan J."/>
            <person name="Riley R."/>
            <person name="Labutti K."/>
            <person name="Andreopoulos B."/>
            <person name="Lipzen A."/>
            <person name="Chen C."/>
            <person name="Yanf M."/>
            <person name="Daum C."/>
            <person name="Ng V."/>
            <person name="Clum A."/>
            <person name="Ohm R."/>
            <person name="Martin F."/>
            <person name="Silar P."/>
            <person name="Natvig D."/>
            <person name="Lalanne C."/>
            <person name="Gautier V."/>
            <person name="Ament-Velasquez S.L."/>
            <person name="Kruys A."/>
            <person name="Hutchinson M.I."/>
            <person name="Powell A.J."/>
            <person name="Barry K."/>
            <person name="Miller A.N."/>
            <person name="Grigoriev I.V."/>
            <person name="Debuchy R."/>
            <person name="Gladieux P."/>
            <person name="Thoren M.H."/>
            <person name="Johannesson H."/>
        </authorList>
    </citation>
    <scope>NUCLEOTIDE SEQUENCE</scope>
    <source>
        <strain evidence="3">PSN293</strain>
    </source>
</reference>
<name>A0AAN7B3G2_9PEZI</name>
<dbReference type="Proteomes" id="UP001301769">
    <property type="component" value="Unassembled WGS sequence"/>
</dbReference>
<evidence type="ECO:0000313" key="4">
    <source>
        <dbReference type="Proteomes" id="UP001301769"/>
    </source>
</evidence>
<evidence type="ECO:0000256" key="2">
    <source>
        <dbReference type="SAM" id="SignalP"/>
    </source>
</evidence>